<gene>
    <name evidence="3" type="ORF">CKO40_22275</name>
</gene>
<sequence>MFEVDPTVFSAGATSTFTADQMGGSASTLVTLDTTANTGVGTGWIAFNGFTDSAVPVNGTFLGSDWQLWAEFDYTVAPQNPADTIAPGIDLFLTSLTFDIYGASGVDVEFNPTAITDFVDPTVDTSAATGVQLIGTGNLVAGVIEPTSQGGNAFNAFSTYSNTAFGDTFFVDPVPFYNVAFNDFNNTSQQIETDGDLVRIVSTGAVDFNVNAVPTPATMGLIGLGLIGLGFTTWRRRLS</sequence>
<reference evidence="3" key="1">
    <citation type="submission" date="2017-08" db="EMBL/GenBank/DDBJ databases">
        <authorList>
            <person name="Imhoff J.F."/>
            <person name="Rahn T."/>
            <person name="Kuenzel S."/>
            <person name="Neulinger S.C."/>
        </authorList>
    </citation>
    <scope>NUCLEOTIDE SEQUENCE</scope>
    <source>
        <strain evidence="3">DSM 11080</strain>
    </source>
</reference>
<name>A0AAJ0U8B5_9GAMM</name>
<organism evidence="3 4">
    <name type="scientific">Halochromatium glycolicum</name>
    <dbReference type="NCBI Taxonomy" id="85075"/>
    <lineage>
        <taxon>Bacteria</taxon>
        <taxon>Pseudomonadati</taxon>
        <taxon>Pseudomonadota</taxon>
        <taxon>Gammaproteobacteria</taxon>
        <taxon>Chromatiales</taxon>
        <taxon>Chromatiaceae</taxon>
        <taxon>Halochromatium</taxon>
    </lineage>
</organism>
<dbReference type="InterPro" id="IPR013424">
    <property type="entry name" value="Ice-binding_C"/>
</dbReference>
<evidence type="ECO:0000313" key="3">
    <source>
        <dbReference type="EMBL" id="MBK1707183.1"/>
    </source>
</evidence>
<dbReference type="NCBIfam" id="NF033554">
    <property type="entry name" value="floc_PepA"/>
    <property type="match status" value="1"/>
</dbReference>
<keyword evidence="1" id="KW-0812">Transmembrane</keyword>
<evidence type="ECO:0000259" key="2">
    <source>
        <dbReference type="Pfam" id="PF07589"/>
    </source>
</evidence>
<feature type="domain" description="Ice-binding protein C-terminal" evidence="2">
    <location>
        <begin position="212"/>
        <end position="237"/>
    </location>
</feature>
<evidence type="ECO:0000256" key="1">
    <source>
        <dbReference type="SAM" id="Phobius"/>
    </source>
</evidence>
<keyword evidence="4" id="KW-1185">Reference proteome</keyword>
<feature type="transmembrane region" description="Helical" evidence="1">
    <location>
        <begin position="217"/>
        <end position="234"/>
    </location>
</feature>
<protein>
    <recommendedName>
        <fullName evidence="2">Ice-binding protein C-terminal domain-containing protein</fullName>
    </recommendedName>
</protein>
<proteinExistence type="predicted"/>
<dbReference type="Proteomes" id="UP001296776">
    <property type="component" value="Unassembled WGS sequence"/>
</dbReference>
<keyword evidence="1" id="KW-0472">Membrane</keyword>
<dbReference type="EMBL" id="NRSJ01000069">
    <property type="protein sequence ID" value="MBK1707183.1"/>
    <property type="molecule type" value="Genomic_DNA"/>
</dbReference>
<dbReference type="AlphaFoldDB" id="A0AAJ0U8B5"/>
<comment type="caution">
    <text evidence="3">The sequence shown here is derived from an EMBL/GenBank/DDBJ whole genome shotgun (WGS) entry which is preliminary data.</text>
</comment>
<keyword evidence="1" id="KW-1133">Transmembrane helix</keyword>
<dbReference type="Pfam" id="PF07589">
    <property type="entry name" value="PEP-CTERM"/>
    <property type="match status" value="1"/>
</dbReference>
<reference evidence="3" key="2">
    <citation type="journal article" date="2020" name="Microorganisms">
        <title>Osmotic Adaptation and Compatible Solute Biosynthesis of Phototrophic Bacteria as Revealed from Genome Analyses.</title>
        <authorList>
            <person name="Imhoff J.F."/>
            <person name="Rahn T."/>
            <person name="Kunzel S."/>
            <person name="Keller A."/>
            <person name="Neulinger S.C."/>
        </authorList>
    </citation>
    <scope>NUCLEOTIDE SEQUENCE</scope>
    <source>
        <strain evidence="3">DSM 11080</strain>
    </source>
</reference>
<accession>A0AAJ0U8B5</accession>
<evidence type="ECO:0000313" key="4">
    <source>
        <dbReference type="Proteomes" id="UP001296776"/>
    </source>
</evidence>